<feature type="non-terminal residue" evidence="2">
    <location>
        <position position="100"/>
    </location>
</feature>
<sequence>MKNSNARYRIAIGMTLFALLLAWWLIPGVNAFMQRSLAAFATLDQQAIERFIDSWGPLAALVSFALMILQAIIAPLPAFLITFANASLFGAFWGGALSWV</sequence>
<reference evidence="2 3" key="1">
    <citation type="submission" date="2017-11" db="EMBL/GenBank/DDBJ databases">
        <authorList>
            <person name="Han C.G."/>
        </authorList>
    </citation>
    <scope>NUCLEOTIDE SEQUENCE [LARGE SCALE GENOMIC DNA]</scope>
    <source>
        <strain evidence="2 3">A11</strain>
    </source>
</reference>
<organism evidence="2 3">
    <name type="scientific">Klebsiella michiganensis</name>
    <dbReference type="NCBI Taxonomy" id="1134687"/>
    <lineage>
        <taxon>Bacteria</taxon>
        <taxon>Pseudomonadati</taxon>
        <taxon>Pseudomonadota</taxon>
        <taxon>Gammaproteobacteria</taxon>
        <taxon>Enterobacterales</taxon>
        <taxon>Enterobacteriaceae</taxon>
        <taxon>Klebsiella/Raoultella group</taxon>
        <taxon>Klebsiella</taxon>
    </lineage>
</organism>
<proteinExistence type="predicted"/>
<evidence type="ECO:0008006" key="4">
    <source>
        <dbReference type="Google" id="ProtNLM"/>
    </source>
</evidence>
<keyword evidence="1" id="KW-0472">Membrane</keyword>
<keyword evidence="1" id="KW-1133">Transmembrane helix</keyword>
<protein>
    <recommendedName>
        <fullName evidence="4">TVP38/TMEM64 family protein</fullName>
    </recommendedName>
</protein>
<dbReference type="EMBL" id="PIDS01002020">
    <property type="protein sequence ID" value="PLL17402.1"/>
    <property type="molecule type" value="Genomic_DNA"/>
</dbReference>
<keyword evidence="1" id="KW-0812">Transmembrane</keyword>
<reference evidence="2 3" key="2">
    <citation type="submission" date="2018-01" db="EMBL/GenBank/DDBJ databases">
        <title>Genomic study of Klebsiella pneumoniae.</title>
        <authorList>
            <person name="Yang Y."/>
            <person name="Bicalho R."/>
        </authorList>
    </citation>
    <scope>NUCLEOTIDE SEQUENCE [LARGE SCALE GENOMIC DNA]</scope>
    <source>
        <strain evidence="2 3">A11</strain>
    </source>
</reference>
<dbReference type="AlphaFoldDB" id="A0A2J4PF31"/>
<evidence type="ECO:0000313" key="3">
    <source>
        <dbReference type="Proteomes" id="UP000234505"/>
    </source>
</evidence>
<name>A0A2J4PF31_9ENTR</name>
<accession>A0A2J4PF31</accession>
<dbReference type="Proteomes" id="UP000234505">
    <property type="component" value="Unassembled WGS sequence"/>
</dbReference>
<feature type="transmembrane region" description="Helical" evidence="1">
    <location>
        <begin position="55"/>
        <end position="73"/>
    </location>
</feature>
<evidence type="ECO:0000256" key="1">
    <source>
        <dbReference type="SAM" id="Phobius"/>
    </source>
</evidence>
<comment type="caution">
    <text evidence="2">The sequence shown here is derived from an EMBL/GenBank/DDBJ whole genome shotgun (WGS) entry which is preliminary data.</text>
</comment>
<evidence type="ECO:0000313" key="2">
    <source>
        <dbReference type="EMBL" id="PLL17402.1"/>
    </source>
</evidence>
<gene>
    <name evidence="2" type="ORF">CWN50_34055</name>
</gene>
<feature type="transmembrane region" description="Helical" evidence="1">
    <location>
        <begin position="80"/>
        <end position="99"/>
    </location>
</feature>